<evidence type="ECO:0000313" key="1">
    <source>
        <dbReference type="EMBL" id="MBY82048.1"/>
    </source>
</evidence>
<dbReference type="AlphaFoldDB" id="A0A2S2QWD3"/>
<accession>A0A2S2QWD3</accession>
<dbReference type="OrthoDB" id="6626490at2759"/>
<protein>
    <submittedName>
        <fullName evidence="1">Uncharacterized protein</fullName>
    </submittedName>
</protein>
<name>A0A2S2QWD3_9HEMI</name>
<reference evidence="1" key="1">
    <citation type="submission" date="2018-04" db="EMBL/GenBank/DDBJ databases">
        <title>Transcriptome assembly of Sipha flava.</title>
        <authorList>
            <person name="Scully E.D."/>
            <person name="Geib S.M."/>
            <person name="Palmer N.A."/>
            <person name="Koch K."/>
            <person name="Bradshaw J."/>
            <person name="Heng-Moss T."/>
            <person name="Sarath G."/>
        </authorList>
    </citation>
    <scope>NUCLEOTIDE SEQUENCE</scope>
</reference>
<proteinExistence type="predicted"/>
<sequence>MNVILINLVCKCLQITESCAEVKLQALLDITTQRILKSQGSIIDSVSDKYFEKLYLISKWGCDGSSQQSEYKQVFNSECDSDSSIFFTSVVPLQLVSGDIDDPNKIILWQNPRFSSPRYCRPIKIKFIHETVDITLQEKECIENQIEKLQPSIVHFNDTEIMVNHILMFTMIDGKVCNSVTSTKSAMRCYICGSTSKDFNKIEKMIDIKTNDLNLKFGLSILHSWIRFFECLLHLSYKIGIKKSQARGDEEKRKVLENKKRIQEDFKSKLGLLVDIPKCCYGTSNDGNTARRFFENTEMSSSMTTISTGVDIEIINCFKIVLLTISSGYKIDLKKFNNYCILTAQKFVDKYPWYNMSTSVHKILIHGT</sequence>
<organism evidence="1">
    <name type="scientific">Sipha flava</name>
    <name type="common">yellow sugarcane aphid</name>
    <dbReference type="NCBI Taxonomy" id="143950"/>
    <lineage>
        <taxon>Eukaryota</taxon>
        <taxon>Metazoa</taxon>
        <taxon>Ecdysozoa</taxon>
        <taxon>Arthropoda</taxon>
        <taxon>Hexapoda</taxon>
        <taxon>Insecta</taxon>
        <taxon>Pterygota</taxon>
        <taxon>Neoptera</taxon>
        <taxon>Paraneoptera</taxon>
        <taxon>Hemiptera</taxon>
        <taxon>Sternorrhyncha</taxon>
        <taxon>Aphidomorpha</taxon>
        <taxon>Aphidoidea</taxon>
        <taxon>Aphididae</taxon>
        <taxon>Sipha</taxon>
    </lineage>
</organism>
<gene>
    <name evidence="1" type="ORF">g.72849</name>
</gene>
<dbReference type="EMBL" id="GGMS01012845">
    <property type="protein sequence ID" value="MBY82048.1"/>
    <property type="molecule type" value="Transcribed_RNA"/>
</dbReference>